<dbReference type="GO" id="GO:0022857">
    <property type="term" value="F:transmembrane transporter activity"/>
    <property type="evidence" value="ECO:0007669"/>
    <property type="project" value="InterPro"/>
</dbReference>
<dbReference type="OMA" id="MGTAFMP"/>
<evidence type="ECO:0000256" key="6">
    <source>
        <dbReference type="SAM" id="MobiDB-lite"/>
    </source>
</evidence>
<comment type="subcellular location">
    <subcellularLocation>
        <location evidence="1">Membrane</location>
        <topology evidence="1">Multi-pass membrane protein</topology>
    </subcellularLocation>
</comment>
<evidence type="ECO:0000256" key="3">
    <source>
        <dbReference type="ARBA" id="ARBA00022692"/>
    </source>
</evidence>
<dbReference type="EMBL" id="GL698486">
    <property type="protein sequence ID" value="EFY90939.1"/>
    <property type="molecule type" value="Genomic_DNA"/>
</dbReference>
<sequence length="518" mass="55024">MGSGPPTTEKDTTSRSRRGRADSDANNTRTVSVHANQDDSDAGLERNEPDGEDGNGDLPMSKARCIALVATVTGAAFLNVLNIQSVVIILPTIGRHLDIPEGRLQWIVSSYSLAFGCFLLLWGRIADIYGKRLIFILGSLLGHPLTLSCRQGAGAPLGSVCGNLLSGLIAEYANWKWVFGALAILSAVITAAGVFLIPPRPPAPPPSDTKSDGSVCENQPPAVDWLGAALITTALLALNLSLTEGNVVGWATAWVPVILITFVLLVALFALWQIYLERRHARGLSRAPLIKISVFRNRRDFQGLSPLNTMLRYIPTGVTGVLVALIVAKLLSRIPTLFILVCGTLATSVACLLYAVPIPPTTTYWAYGFPAMVLAVVGADTSWPCLTLFTSQALPREDQAIGGALINAVGQFGRSVGLAVGTAIQTAAMAKARGVIVKEAGPIRQWDGDSLTGLRATSWVNFAFGMASLLVVVTAFRSMDIIGKPRSAATLVRDESGRGVVSTENSSNDLERTVAEKN</sequence>
<dbReference type="InterPro" id="IPR011701">
    <property type="entry name" value="MFS"/>
</dbReference>
<keyword evidence="9" id="KW-1185">Reference proteome</keyword>
<evidence type="ECO:0000256" key="7">
    <source>
        <dbReference type="SAM" id="Phobius"/>
    </source>
</evidence>
<dbReference type="PANTHER" id="PTHR42718">
    <property type="entry name" value="MAJOR FACILITATOR SUPERFAMILY MULTIDRUG TRANSPORTER MFSC"/>
    <property type="match status" value="1"/>
</dbReference>
<feature type="transmembrane region" description="Helical" evidence="7">
    <location>
        <begin position="225"/>
        <end position="242"/>
    </location>
</feature>
<accession>E9DZK7</accession>
<feature type="transmembrane region" description="Helical" evidence="7">
    <location>
        <begin position="104"/>
        <end position="122"/>
    </location>
</feature>
<proteinExistence type="predicted"/>
<dbReference type="Pfam" id="PF07690">
    <property type="entry name" value="MFS_1"/>
    <property type="match status" value="2"/>
</dbReference>
<dbReference type="Proteomes" id="UP000002499">
    <property type="component" value="Unassembled WGS sequence"/>
</dbReference>
<evidence type="ECO:0000256" key="5">
    <source>
        <dbReference type="ARBA" id="ARBA00023136"/>
    </source>
</evidence>
<keyword evidence="3 7" id="KW-0812">Transmembrane</keyword>
<feature type="transmembrane region" description="Helical" evidence="7">
    <location>
        <begin position="177"/>
        <end position="197"/>
    </location>
</feature>
<evidence type="ECO:0000256" key="2">
    <source>
        <dbReference type="ARBA" id="ARBA00022448"/>
    </source>
</evidence>
<feature type="compositionally biased region" description="Polar residues" evidence="6">
    <location>
        <begin position="26"/>
        <end position="35"/>
    </location>
</feature>
<dbReference type="Gene3D" id="1.20.1250.20">
    <property type="entry name" value="MFS general substrate transporter like domains"/>
    <property type="match status" value="1"/>
</dbReference>
<evidence type="ECO:0000313" key="8">
    <source>
        <dbReference type="EMBL" id="EFY90939.1"/>
    </source>
</evidence>
<organism evidence="9">
    <name type="scientific">Metarhizium acridum (strain CQMa 102)</name>
    <dbReference type="NCBI Taxonomy" id="655827"/>
    <lineage>
        <taxon>Eukaryota</taxon>
        <taxon>Fungi</taxon>
        <taxon>Dikarya</taxon>
        <taxon>Ascomycota</taxon>
        <taxon>Pezizomycotina</taxon>
        <taxon>Sordariomycetes</taxon>
        <taxon>Hypocreomycetidae</taxon>
        <taxon>Hypocreales</taxon>
        <taxon>Clavicipitaceae</taxon>
        <taxon>Metarhizium</taxon>
    </lineage>
</organism>
<dbReference type="PANTHER" id="PTHR42718:SF9">
    <property type="entry name" value="MAJOR FACILITATOR SUPERFAMILY MULTIDRUG TRANSPORTER MFSC"/>
    <property type="match status" value="1"/>
</dbReference>
<name>E9DZK7_METAQ</name>
<keyword evidence="4 7" id="KW-1133">Transmembrane helix</keyword>
<evidence type="ECO:0000256" key="4">
    <source>
        <dbReference type="ARBA" id="ARBA00022989"/>
    </source>
</evidence>
<dbReference type="Gene3D" id="1.20.1720.10">
    <property type="entry name" value="Multidrug resistance protein D"/>
    <property type="match status" value="1"/>
</dbReference>
<evidence type="ECO:0000256" key="1">
    <source>
        <dbReference type="ARBA" id="ARBA00004141"/>
    </source>
</evidence>
<protein>
    <submittedName>
        <fullName evidence="8">Putative efflux transporter</fullName>
    </submittedName>
</protein>
<feature type="transmembrane region" description="Helical" evidence="7">
    <location>
        <begin position="65"/>
        <end position="92"/>
    </location>
</feature>
<feature type="transmembrane region" description="Helical" evidence="7">
    <location>
        <begin position="456"/>
        <end position="476"/>
    </location>
</feature>
<feature type="transmembrane region" description="Helical" evidence="7">
    <location>
        <begin position="310"/>
        <end position="330"/>
    </location>
</feature>
<dbReference type="eggNOG" id="KOG0254">
    <property type="taxonomic scope" value="Eukaryota"/>
</dbReference>
<feature type="region of interest" description="Disordered" evidence="6">
    <location>
        <begin position="1"/>
        <end position="56"/>
    </location>
</feature>
<keyword evidence="5 7" id="KW-0472">Membrane</keyword>
<dbReference type="OrthoDB" id="2985014at2759"/>
<dbReference type="GO" id="GO:0016020">
    <property type="term" value="C:membrane"/>
    <property type="evidence" value="ECO:0007669"/>
    <property type="project" value="UniProtKB-SubCell"/>
</dbReference>
<feature type="transmembrane region" description="Helical" evidence="7">
    <location>
        <begin position="337"/>
        <end position="356"/>
    </location>
</feature>
<dbReference type="AlphaFoldDB" id="E9DZK7"/>
<dbReference type="SUPFAM" id="SSF103473">
    <property type="entry name" value="MFS general substrate transporter"/>
    <property type="match status" value="1"/>
</dbReference>
<gene>
    <name evidence="8" type="ORF">MAC_03055</name>
</gene>
<dbReference type="HOGENOM" id="CLU_000960_27_0_1"/>
<feature type="compositionally biased region" description="Basic and acidic residues" evidence="6">
    <location>
        <begin position="8"/>
        <end position="23"/>
    </location>
</feature>
<keyword evidence="2" id="KW-0813">Transport</keyword>
<dbReference type="InParanoid" id="E9DZK7"/>
<evidence type="ECO:0000313" key="9">
    <source>
        <dbReference type="Proteomes" id="UP000002499"/>
    </source>
</evidence>
<dbReference type="InterPro" id="IPR036259">
    <property type="entry name" value="MFS_trans_sf"/>
</dbReference>
<reference evidence="8 9" key="1">
    <citation type="journal article" date="2011" name="PLoS Genet.">
        <title>Genome sequencing and comparative transcriptomics of the model entomopathogenic fungi Metarhizium anisopliae and M. acridum.</title>
        <authorList>
            <person name="Gao Q."/>
            <person name="Jin K."/>
            <person name="Ying S.H."/>
            <person name="Zhang Y."/>
            <person name="Xiao G."/>
            <person name="Shang Y."/>
            <person name="Duan Z."/>
            <person name="Hu X."/>
            <person name="Xie X.Q."/>
            <person name="Zhou G."/>
            <person name="Peng G."/>
            <person name="Luo Z."/>
            <person name="Huang W."/>
            <person name="Wang B."/>
            <person name="Fang W."/>
            <person name="Wang S."/>
            <person name="Zhong Y."/>
            <person name="Ma L.J."/>
            <person name="St Leger R.J."/>
            <person name="Zhao G.P."/>
            <person name="Pei Y."/>
            <person name="Feng M.G."/>
            <person name="Xia Y."/>
            <person name="Wang C."/>
        </authorList>
    </citation>
    <scope>NUCLEOTIDE SEQUENCE [LARGE SCALE GENOMIC DNA]</scope>
    <source>
        <strain evidence="8 9">CQMa 102</strain>
    </source>
</reference>
<feature type="transmembrane region" description="Helical" evidence="7">
    <location>
        <begin position="254"/>
        <end position="275"/>
    </location>
</feature>